<comment type="caution">
    <text evidence="1">The sequence shown here is derived from an EMBL/GenBank/DDBJ whole genome shotgun (WGS) entry which is preliminary data.</text>
</comment>
<organism evidence="1 2">
    <name type="scientific">Carboxylicivirga mesophila</name>
    <dbReference type="NCBI Taxonomy" id="1166478"/>
    <lineage>
        <taxon>Bacteria</taxon>
        <taxon>Pseudomonadati</taxon>
        <taxon>Bacteroidota</taxon>
        <taxon>Bacteroidia</taxon>
        <taxon>Marinilabiliales</taxon>
        <taxon>Marinilabiliaceae</taxon>
        <taxon>Carboxylicivirga</taxon>
    </lineage>
</organism>
<gene>
    <name evidence="1" type="ORF">KEM09_14480</name>
</gene>
<evidence type="ECO:0000313" key="2">
    <source>
        <dbReference type="Proteomes" id="UP000721861"/>
    </source>
</evidence>
<dbReference type="Proteomes" id="UP000721861">
    <property type="component" value="Unassembled WGS sequence"/>
</dbReference>
<accession>A0ABS5KCF4</accession>
<reference evidence="1 2" key="1">
    <citation type="journal article" date="2014" name="Int. J. Syst. Evol. Microbiol.">
        <title>Carboxylicivirga gen. nov. in the family Marinilabiliaceae with two novel species, Carboxylicivirga mesophila sp. nov. and Carboxylicivirga taeanensis sp. nov., and reclassification of Cytophaga fermentans as Saccharicrinis fermentans gen. nov., comb. nov.</title>
        <authorList>
            <person name="Yang S.H."/>
            <person name="Seo H.S."/>
            <person name="Woo J.H."/>
            <person name="Oh H.M."/>
            <person name="Jang H."/>
            <person name="Lee J.H."/>
            <person name="Kim S.J."/>
            <person name="Kwon K.K."/>
        </authorList>
    </citation>
    <scope>NUCLEOTIDE SEQUENCE [LARGE SCALE GENOMIC DNA]</scope>
    <source>
        <strain evidence="1 2">JCM 18290</strain>
    </source>
</reference>
<protein>
    <submittedName>
        <fullName evidence="1">Uncharacterized protein</fullName>
    </submittedName>
</protein>
<name>A0ABS5KCF4_9BACT</name>
<proteinExistence type="predicted"/>
<evidence type="ECO:0000313" key="1">
    <source>
        <dbReference type="EMBL" id="MBS2212621.1"/>
    </source>
</evidence>
<dbReference type="RefSeq" id="WP_212229373.1">
    <property type="nucleotide sequence ID" value="NZ_JAGUCN010000016.1"/>
</dbReference>
<keyword evidence="2" id="KW-1185">Reference proteome</keyword>
<sequence length="72" mass="8594">MPLEQIRQSIESHLIEGCWFDPDAWHIPRFSFHRLNAFGLNDYLWYEFEALDYTEADTDSSSIDELLRRITA</sequence>
<dbReference type="EMBL" id="JAGUCN010000016">
    <property type="protein sequence ID" value="MBS2212621.1"/>
    <property type="molecule type" value="Genomic_DNA"/>
</dbReference>